<comment type="function">
    <text evidence="7">Oxidative deamination of D-amino acids.</text>
</comment>
<dbReference type="HAMAP" id="MF_01202">
    <property type="entry name" value="DadA"/>
    <property type="match status" value="1"/>
</dbReference>
<comment type="similarity">
    <text evidence="2 7">Belongs to the DadA oxidoreductase family.</text>
</comment>
<feature type="domain" description="FAD dependent oxidoreductase" evidence="8">
    <location>
        <begin position="2"/>
        <end position="398"/>
    </location>
</feature>
<comment type="catalytic activity">
    <reaction evidence="6 7">
        <text>a D-alpha-amino acid + A + H2O = a 2-oxocarboxylate + AH2 + NH4(+)</text>
        <dbReference type="Rhea" id="RHEA:18125"/>
        <dbReference type="ChEBI" id="CHEBI:13193"/>
        <dbReference type="ChEBI" id="CHEBI:15377"/>
        <dbReference type="ChEBI" id="CHEBI:17499"/>
        <dbReference type="ChEBI" id="CHEBI:28938"/>
        <dbReference type="ChEBI" id="CHEBI:35179"/>
        <dbReference type="ChEBI" id="CHEBI:59871"/>
    </reaction>
</comment>
<evidence type="ECO:0000259" key="8">
    <source>
        <dbReference type="Pfam" id="PF01266"/>
    </source>
</evidence>
<evidence type="ECO:0000256" key="4">
    <source>
        <dbReference type="ARBA" id="ARBA00022827"/>
    </source>
</evidence>
<evidence type="ECO:0000256" key="7">
    <source>
        <dbReference type="HAMAP-Rule" id="MF_01202"/>
    </source>
</evidence>
<dbReference type="GO" id="GO:0005737">
    <property type="term" value="C:cytoplasm"/>
    <property type="evidence" value="ECO:0007669"/>
    <property type="project" value="TreeGrafter"/>
</dbReference>
<dbReference type="PANTHER" id="PTHR13847:SF280">
    <property type="entry name" value="D-AMINO ACID DEHYDROGENASE"/>
    <property type="match status" value="1"/>
</dbReference>
<evidence type="ECO:0000256" key="1">
    <source>
        <dbReference type="ARBA" id="ARBA00001974"/>
    </source>
</evidence>
<dbReference type="Proteomes" id="UP000179334">
    <property type="component" value="Unassembled WGS sequence"/>
</dbReference>
<dbReference type="SUPFAM" id="SSF51905">
    <property type="entry name" value="FAD/NAD(P)-binding domain"/>
    <property type="match status" value="1"/>
</dbReference>
<dbReference type="InterPro" id="IPR006076">
    <property type="entry name" value="FAD-dep_OxRdtase"/>
</dbReference>
<dbReference type="Gene3D" id="3.30.9.10">
    <property type="entry name" value="D-Amino Acid Oxidase, subunit A, domain 2"/>
    <property type="match status" value="1"/>
</dbReference>
<dbReference type="GO" id="GO:0008718">
    <property type="term" value="F:D-amino-acid dehydrogenase activity"/>
    <property type="evidence" value="ECO:0007669"/>
    <property type="project" value="UniProtKB-UniRule"/>
</dbReference>
<reference evidence="9 10" key="1">
    <citation type="journal article" date="2016" name="Nat. Commun.">
        <title>Thousands of microbial genomes shed light on interconnected biogeochemical processes in an aquifer system.</title>
        <authorList>
            <person name="Anantharaman K."/>
            <person name="Brown C.T."/>
            <person name="Hug L.A."/>
            <person name="Sharon I."/>
            <person name="Castelle C.J."/>
            <person name="Probst A.J."/>
            <person name="Thomas B.C."/>
            <person name="Singh A."/>
            <person name="Wilkins M.J."/>
            <person name="Karaoz U."/>
            <person name="Brodie E.L."/>
            <person name="Williams K.H."/>
            <person name="Hubbard S.S."/>
            <person name="Banfield J.F."/>
        </authorList>
    </citation>
    <scope>NUCLEOTIDE SEQUENCE [LARGE SCALE GENOMIC DNA]</scope>
</reference>
<name>A0A1F6SW31_9PROT</name>
<dbReference type="Pfam" id="PF01266">
    <property type="entry name" value="DAO"/>
    <property type="match status" value="1"/>
</dbReference>
<evidence type="ECO:0000313" key="10">
    <source>
        <dbReference type="Proteomes" id="UP000179334"/>
    </source>
</evidence>
<dbReference type="GO" id="GO:0055130">
    <property type="term" value="P:D-alanine catabolic process"/>
    <property type="evidence" value="ECO:0007669"/>
    <property type="project" value="TreeGrafter"/>
</dbReference>
<evidence type="ECO:0000256" key="6">
    <source>
        <dbReference type="ARBA" id="ARBA00047884"/>
    </source>
</evidence>
<dbReference type="SUPFAM" id="SSF54373">
    <property type="entry name" value="FAD-linked reductases, C-terminal domain"/>
    <property type="match status" value="1"/>
</dbReference>
<gene>
    <name evidence="7" type="primary">dadA</name>
    <name evidence="9" type="ORF">A2V91_03470</name>
</gene>
<dbReference type="EMBL" id="MFSR01000108">
    <property type="protein sequence ID" value="OGI37053.1"/>
    <property type="molecule type" value="Genomic_DNA"/>
</dbReference>
<keyword evidence="4 7" id="KW-0274">FAD</keyword>
<dbReference type="EC" id="1.4.99.-" evidence="7"/>
<comment type="cofactor">
    <cofactor evidence="1 7">
        <name>FAD</name>
        <dbReference type="ChEBI" id="CHEBI:57692"/>
    </cofactor>
</comment>
<evidence type="ECO:0000313" key="9">
    <source>
        <dbReference type="EMBL" id="OGI37053.1"/>
    </source>
</evidence>
<dbReference type="AlphaFoldDB" id="A0A1F6SW31"/>
<sequence length="417" mass="45408">MKVIVLGSGVIGVASAYYLNKAGHEVTVIDRADAPGMETSFANGGQVSWGAGSPWAAPGIAWTAFKWLFKPHSPLVLRPRLDPAMWSWMIQFLRNATPARYAVNKERMLRLARYSHTCMQQLRQETGIHYDEQTRGTLILFRTQKDLDVAAADTTLLDRFGVPYQLLSRAGCLGHEPALKRVADKIVGGLHFPDDESGDCHTFTKALAQMAEKAGARFQMQTTINRLEASSNGIARIVTDKGKFTADAYVLACGSYSPLLLRPLGIKLPVYPLKGYSITLPVTSPDAAPTGTLSDETYKVVIPRLGDRLRAAGTAELAGYDLSLPRSRCETLAHVVRDLFPNAGDFSNAEYWTGLRPMTPDNPPVLGQTPYKNLFLNTGHGTLGWTMSCGSGKVLADLVTGRQPGIDLDGLNLARFG</sequence>
<dbReference type="InterPro" id="IPR036188">
    <property type="entry name" value="FAD/NAD-bd_sf"/>
</dbReference>
<dbReference type="InterPro" id="IPR023080">
    <property type="entry name" value="DadA"/>
</dbReference>
<feature type="binding site" evidence="7">
    <location>
        <begin position="3"/>
        <end position="17"/>
    </location>
    <ligand>
        <name>FAD</name>
        <dbReference type="ChEBI" id="CHEBI:57692"/>
    </ligand>
</feature>
<keyword evidence="3 7" id="KW-0285">Flavoprotein</keyword>
<accession>A0A1F6SW31</accession>
<evidence type="ECO:0000256" key="2">
    <source>
        <dbReference type="ARBA" id="ARBA00009410"/>
    </source>
</evidence>
<dbReference type="NCBIfam" id="NF001933">
    <property type="entry name" value="PRK00711.1"/>
    <property type="match status" value="1"/>
</dbReference>
<proteinExistence type="inferred from homology"/>
<dbReference type="GO" id="GO:0005886">
    <property type="term" value="C:plasma membrane"/>
    <property type="evidence" value="ECO:0007669"/>
    <property type="project" value="TreeGrafter"/>
</dbReference>
<protein>
    <recommendedName>
        <fullName evidence="7">D-amino acid dehydrogenase</fullName>
        <ecNumber evidence="7">1.4.99.-</ecNumber>
    </recommendedName>
</protein>
<dbReference type="PANTHER" id="PTHR13847">
    <property type="entry name" value="SARCOSINE DEHYDROGENASE-RELATED"/>
    <property type="match status" value="1"/>
</dbReference>
<evidence type="ECO:0000256" key="3">
    <source>
        <dbReference type="ARBA" id="ARBA00022630"/>
    </source>
</evidence>
<evidence type="ECO:0000256" key="5">
    <source>
        <dbReference type="ARBA" id="ARBA00023002"/>
    </source>
</evidence>
<organism evidence="9 10">
    <name type="scientific">Candidatus Muproteobacteria bacterium RBG_16_64_10</name>
    <dbReference type="NCBI Taxonomy" id="1817757"/>
    <lineage>
        <taxon>Bacteria</taxon>
        <taxon>Pseudomonadati</taxon>
        <taxon>Pseudomonadota</taxon>
        <taxon>Candidatus Muproteobacteria</taxon>
    </lineage>
</organism>
<comment type="caution">
    <text evidence="9">The sequence shown here is derived from an EMBL/GenBank/DDBJ whole genome shotgun (WGS) entry which is preliminary data.</text>
</comment>
<keyword evidence="5 7" id="KW-0560">Oxidoreductase</keyword>
<dbReference type="Gene3D" id="3.50.50.60">
    <property type="entry name" value="FAD/NAD(P)-binding domain"/>
    <property type="match status" value="2"/>
</dbReference>